<name>A0A8H2LG94_9FLAO</name>
<proteinExistence type="predicted"/>
<keyword evidence="2" id="KW-1185">Reference proteome</keyword>
<reference evidence="1 2" key="1">
    <citation type="submission" date="2019-08" db="EMBL/GenBank/DDBJ databases">
        <title>Genomes of Antarctic Bizionia species.</title>
        <authorList>
            <person name="Bowman J.P."/>
        </authorList>
    </citation>
    <scope>NUCLEOTIDE SEQUENCE [LARGE SCALE GENOMIC DNA]</scope>
    <source>
        <strain evidence="1 2">HFD</strain>
    </source>
</reference>
<comment type="caution">
    <text evidence="1">The sequence shown here is derived from an EMBL/GenBank/DDBJ whole genome shotgun (WGS) entry which is preliminary data.</text>
</comment>
<sequence>MKNLSSLVLFILLTSCLTEPRKNIPSVDKTEKSEKSDNNIIKRKYGGQYQDKNAGNLTIELVQTKLFKFNITTWNINRPCSGSLSGTAKLISDKIAIYSGEDCQSIKFIFSENISVEIIENDCFAHHGLNCSFSGIYLKNN</sequence>
<accession>A0A8H2LG94</accession>
<dbReference type="PROSITE" id="PS51257">
    <property type="entry name" value="PROKAR_LIPOPROTEIN"/>
    <property type="match status" value="1"/>
</dbReference>
<dbReference type="Proteomes" id="UP000323324">
    <property type="component" value="Unassembled WGS sequence"/>
</dbReference>
<dbReference type="RefSeq" id="WP_148370128.1">
    <property type="nucleotide sequence ID" value="NZ_VSKM01000009.1"/>
</dbReference>
<dbReference type="AlphaFoldDB" id="A0A8H2LG94"/>
<organism evidence="1 2">
    <name type="scientific">Bizionia saleffrena</name>
    <dbReference type="NCBI Taxonomy" id="291189"/>
    <lineage>
        <taxon>Bacteria</taxon>
        <taxon>Pseudomonadati</taxon>
        <taxon>Bacteroidota</taxon>
        <taxon>Flavobacteriia</taxon>
        <taxon>Flavobacteriales</taxon>
        <taxon>Flavobacteriaceae</taxon>
        <taxon>Bizionia</taxon>
    </lineage>
</organism>
<evidence type="ECO:0000313" key="2">
    <source>
        <dbReference type="Proteomes" id="UP000323324"/>
    </source>
</evidence>
<dbReference type="EMBL" id="VSKM01000009">
    <property type="protein sequence ID" value="TYB73020.1"/>
    <property type="molecule type" value="Genomic_DNA"/>
</dbReference>
<evidence type="ECO:0000313" key="1">
    <source>
        <dbReference type="EMBL" id="TYB73020.1"/>
    </source>
</evidence>
<protein>
    <recommendedName>
        <fullName evidence="3">Lipoprotein</fullName>
    </recommendedName>
</protein>
<gene>
    <name evidence="1" type="ORF">ES676_09690</name>
</gene>
<evidence type="ECO:0008006" key="3">
    <source>
        <dbReference type="Google" id="ProtNLM"/>
    </source>
</evidence>